<sequence>MVINVIKNIIVFVFVVIAMFEILDISKEDIKKRILYFFNPQKKEYTIKDKIKMANLEKKENTIVLLIKDTRKILKSTGRTTMFSTICLTSVFLSVVGIFLSLLIGNIFLVPILAIGFFMIPFQYIKISEGHYKSQISHNLESALSSITNTYMRTSNIIAAVQDNIEEFEPSIRKEFEFFLIGVGLEPDVKKVLVKLKDRIDNDIFKEWIKRVIDCQNDNVLKSPLKGIVKKFSKVKVLNKKCENELIEPIRNFYTLVIGCYSLFGIFYFLKRDLFDILMFTNLGRICVAIAVLMTFICIHGVLRLKKPVDYKMLK</sequence>
<proteinExistence type="predicted"/>
<feature type="transmembrane region" description="Helical" evidence="1">
    <location>
        <begin position="81"/>
        <end position="101"/>
    </location>
</feature>
<gene>
    <name evidence="2" type="ORF">plasmid_LIBA6289_00033</name>
</gene>
<keyword evidence="1" id="KW-0812">Transmembrane</keyword>
<feature type="transmembrane region" description="Helical" evidence="1">
    <location>
        <begin position="282"/>
        <end position="303"/>
    </location>
</feature>
<organism evidence="2">
    <name type="scientific">Clostridioides difficile</name>
    <name type="common">Peptoclostridium difficile</name>
    <dbReference type="NCBI Taxonomy" id="1496"/>
    <lineage>
        <taxon>Bacteria</taxon>
        <taxon>Bacillati</taxon>
        <taxon>Bacillota</taxon>
        <taxon>Clostridia</taxon>
        <taxon>Peptostreptococcales</taxon>
        <taxon>Peptostreptococcaceae</taxon>
        <taxon>Clostridioides</taxon>
    </lineage>
</organism>
<evidence type="ECO:0000313" key="2">
    <source>
        <dbReference type="EMBL" id="AVX33718.1"/>
    </source>
</evidence>
<keyword evidence="1" id="KW-0472">Membrane</keyword>
<geneLocation type="plasmid" evidence="2">
    <name>LIBA6289</name>
</geneLocation>
<feature type="transmembrane region" description="Helical" evidence="1">
    <location>
        <begin position="6"/>
        <end position="23"/>
    </location>
</feature>
<reference evidence="2" key="1">
    <citation type="journal article" date="2018" name="Genome Biol. Evol.">
        <title>Two Groups of Cocirculating, Epidemic Clostridiodes difficile Strains Microdiversify through Different Mechanisms.</title>
        <authorList>
            <person name="Murillo T."/>
            <person name="Ramirez-Vargas G."/>
            <person name="Riedel T."/>
            <person name="Overmann J."/>
            <person name="Andersen J.M."/>
            <person name="Guzman-Verri C."/>
            <person name="Chaves-Olarte E."/>
            <person name="Rodriguez C."/>
        </authorList>
    </citation>
    <scope>NUCLEOTIDE SEQUENCE</scope>
    <source>
        <strain evidence="2">LIBA-6289</strain>
        <plasmid evidence="2">LIBA6289</plasmid>
    </source>
</reference>
<dbReference type="AlphaFoldDB" id="A0A2R4NCB8"/>
<keyword evidence="2" id="KW-0614">Plasmid</keyword>
<feature type="transmembrane region" description="Helical" evidence="1">
    <location>
        <begin position="107"/>
        <end position="125"/>
    </location>
</feature>
<keyword evidence="1" id="KW-1133">Transmembrane helix</keyword>
<feature type="transmembrane region" description="Helical" evidence="1">
    <location>
        <begin position="253"/>
        <end position="270"/>
    </location>
</feature>
<dbReference type="RefSeq" id="WP_172692585.1">
    <property type="nucleotide sequence ID" value="NZ_MF547664.1"/>
</dbReference>
<evidence type="ECO:0000256" key="1">
    <source>
        <dbReference type="SAM" id="Phobius"/>
    </source>
</evidence>
<dbReference type="EMBL" id="MF547664">
    <property type="protein sequence ID" value="AVX33718.1"/>
    <property type="molecule type" value="Genomic_DNA"/>
</dbReference>
<protein>
    <submittedName>
        <fullName evidence="2">Flp pilus assembly protein TadB</fullName>
    </submittedName>
</protein>
<accession>A0A2R4NCB8</accession>
<name>A0A2R4NCB8_CLODI</name>